<feature type="compositionally biased region" description="Basic and acidic residues" evidence="1">
    <location>
        <begin position="114"/>
        <end position="123"/>
    </location>
</feature>
<comment type="caution">
    <text evidence="2">The sequence shown here is derived from an EMBL/GenBank/DDBJ whole genome shotgun (WGS) entry which is preliminary data.</text>
</comment>
<name>A0ABR4P3H4_9HELO</name>
<feature type="compositionally biased region" description="Basic residues" evidence="1">
    <location>
        <begin position="124"/>
        <end position="134"/>
    </location>
</feature>
<gene>
    <name evidence="2" type="ORF">PVAG01_10865</name>
</gene>
<dbReference type="EMBL" id="JBFCZG010000010">
    <property type="protein sequence ID" value="KAL3417854.1"/>
    <property type="molecule type" value="Genomic_DNA"/>
</dbReference>
<feature type="compositionally biased region" description="Basic and acidic residues" evidence="1">
    <location>
        <begin position="135"/>
        <end position="149"/>
    </location>
</feature>
<dbReference type="Proteomes" id="UP001629113">
    <property type="component" value="Unassembled WGS sequence"/>
</dbReference>
<evidence type="ECO:0000256" key="1">
    <source>
        <dbReference type="SAM" id="MobiDB-lite"/>
    </source>
</evidence>
<proteinExistence type="predicted"/>
<sequence length="149" mass="16887">MLPPRQINRILIIDTGCQGANWISKEVVDAIGALTEAIVNSPSFTDFNNNHVLARRQAQISFKRANGGNRTFTETFYVLPTDDHPFEIILGDRSIIKLGILQAAVLPLIGSKNNGEKKNEEHKKDKKMHHRKKEEKKEKKEQAKAKDNM</sequence>
<evidence type="ECO:0000313" key="2">
    <source>
        <dbReference type="EMBL" id="KAL3417854.1"/>
    </source>
</evidence>
<reference evidence="2 3" key="1">
    <citation type="submission" date="2024-06" db="EMBL/GenBank/DDBJ databases">
        <title>Complete genome of Phlyctema vagabunda strain 19-DSS-EL-015.</title>
        <authorList>
            <person name="Fiorenzani C."/>
        </authorList>
    </citation>
    <scope>NUCLEOTIDE SEQUENCE [LARGE SCALE GENOMIC DNA]</scope>
    <source>
        <strain evidence="2 3">19-DSS-EL-015</strain>
    </source>
</reference>
<feature type="region of interest" description="Disordered" evidence="1">
    <location>
        <begin position="111"/>
        <end position="149"/>
    </location>
</feature>
<organism evidence="2 3">
    <name type="scientific">Phlyctema vagabunda</name>
    <dbReference type="NCBI Taxonomy" id="108571"/>
    <lineage>
        <taxon>Eukaryota</taxon>
        <taxon>Fungi</taxon>
        <taxon>Dikarya</taxon>
        <taxon>Ascomycota</taxon>
        <taxon>Pezizomycotina</taxon>
        <taxon>Leotiomycetes</taxon>
        <taxon>Helotiales</taxon>
        <taxon>Dermateaceae</taxon>
        <taxon>Phlyctema</taxon>
    </lineage>
</organism>
<keyword evidence="3" id="KW-1185">Reference proteome</keyword>
<accession>A0ABR4P3H4</accession>
<evidence type="ECO:0000313" key="3">
    <source>
        <dbReference type="Proteomes" id="UP001629113"/>
    </source>
</evidence>
<protein>
    <submittedName>
        <fullName evidence="2">Uncharacterized protein</fullName>
    </submittedName>
</protein>